<dbReference type="GeneID" id="19017538"/>
<feature type="compositionally biased region" description="Basic and acidic residues" evidence="1">
    <location>
        <begin position="122"/>
        <end position="145"/>
    </location>
</feature>
<dbReference type="EMBL" id="FO082277">
    <property type="protein sequence ID" value="CCO14782.1"/>
    <property type="molecule type" value="Genomic_DNA"/>
</dbReference>
<feature type="region of interest" description="Disordered" evidence="1">
    <location>
        <begin position="122"/>
        <end position="178"/>
    </location>
</feature>
<sequence length="227" mass="26624">MTTTTFMRRRALTAISGARAARGGGGFGGCEIPSTSGRIFTTKMMGFLSDANGSNATTDDNDYVGNGKKSILKQQRGQNYTQMRAYANDPTIDKGLFPSARKKHERELNAERKKWREEFELEAEKRREKKEKEDETKHREREERRRLKATAFKNTTGEREALKKENDKRREEKRAKTERILKQKLAATERRSRWRNVELYAEATKWITREDLEKRIEKALNRPERMY</sequence>
<dbReference type="KEGG" id="bpg:Bathy02g04250"/>
<proteinExistence type="predicted"/>
<gene>
    <name evidence="2" type="ORF">Bathy02g04250</name>
</gene>
<feature type="compositionally biased region" description="Basic and acidic residues" evidence="1">
    <location>
        <begin position="156"/>
        <end position="178"/>
    </location>
</feature>
<accession>K8EAC8</accession>
<dbReference type="AlphaFoldDB" id="K8EAC8"/>
<dbReference type="Proteomes" id="UP000198341">
    <property type="component" value="Chromosome 2"/>
</dbReference>
<reference evidence="2 3" key="1">
    <citation type="submission" date="2011-10" db="EMBL/GenBank/DDBJ databases">
        <authorList>
            <person name="Genoscope - CEA"/>
        </authorList>
    </citation>
    <scope>NUCLEOTIDE SEQUENCE [LARGE SCALE GENOMIC DNA]</scope>
    <source>
        <strain evidence="2 3">RCC 1105</strain>
    </source>
</reference>
<organism evidence="2 3">
    <name type="scientific">Bathycoccus prasinos</name>
    <dbReference type="NCBI Taxonomy" id="41875"/>
    <lineage>
        <taxon>Eukaryota</taxon>
        <taxon>Viridiplantae</taxon>
        <taxon>Chlorophyta</taxon>
        <taxon>Mamiellophyceae</taxon>
        <taxon>Mamiellales</taxon>
        <taxon>Bathycoccaceae</taxon>
        <taxon>Bathycoccus</taxon>
    </lineage>
</organism>
<evidence type="ECO:0000256" key="1">
    <source>
        <dbReference type="SAM" id="MobiDB-lite"/>
    </source>
</evidence>
<evidence type="ECO:0000313" key="2">
    <source>
        <dbReference type="EMBL" id="CCO14782.1"/>
    </source>
</evidence>
<name>K8EAC8_9CHLO</name>
<evidence type="ECO:0000313" key="3">
    <source>
        <dbReference type="Proteomes" id="UP000198341"/>
    </source>
</evidence>
<keyword evidence="3" id="KW-1185">Reference proteome</keyword>
<dbReference type="RefSeq" id="XP_007514542.1">
    <property type="nucleotide sequence ID" value="XM_007514480.1"/>
</dbReference>
<protein>
    <submittedName>
        <fullName evidence="2">Uncharacterized protein</fullName>
    </submittedName>
</protein>